<dbReference type="NCBIfam" id="NF006944">
    <property type="entry name" value="PRK09426.1"/>
    <property type="match status" value="1"/>
</dbReference>
<dbReference type="Pfam" id="PF01642">
    <property type="entry name" value="MM_CoA_mutase"/>
    <property type="match status" value="1"/>
</dbReference>
<dbReference type="Pfam" id="PF02310">
    <property type="entry name" value="B12-binding"/>
    <property type="match status" value="1"/>
</dbReference>
<keyword evidence="7 11" id="KW-0413">Isomerase</keyword>
<comment type="cofactor">
    <cofactor evidence="1">
        <name>adenosylcob(III)alamin</name>
        <dbReference type="ChEBI" id="CHEBI:18408"/>
    </cofactor>
</comment>
<dbReference type="InterPro" id="IPR036724">
    <property type="entry name" value="Cobalamin-bd_sf"/>
</dbReference>
<evidence type="ECO:0000256" key="9">
    <source>
        <dbReference type="ARBA" id="ARBA00072363"/>
    </source>
</evidence>
<evidence type="ECO:0000313" key="11">
    <source>
        <dbReference type="EMBL" id="HHW35009.1"/>
    </source>
</evidence>
<evidence type="ECO:0000313" key="12">
    <source>
        <dbReference type="Proteomes" id="UP000580830"/>
    </source>
</evidence>
<dbReference type="EC" id="5.4.99.2" evidence="4"/>
<accession>A0A832QXD1</accession>
<evidence type="ECO:0000256" key="7">
    <source>
        <dbReference type="ARBA" id="ARBA00023235"/>
    </source>
</evidence>
<dbReference type="Gene3D" id="3.40.50.280">
    <property type="entry name" value="Cobalamin-binding domain"/>
    <property type="match status" value="1"/>
</dbReference>
<dbReference type="PROSITE" id="PS51332">
    <property type="entry name" value="B12_BINDING"/>
    <property type="match status" value="1"/>
</dbReference>
<evidence type="ECO:0000259" key="10">
    <source>
        <dbReference type="PROSITE" id="PS51332"/>
    </source>
</evidence>
<feature type="domain" description="B12-binding" evidence="10">
    <location>
        <begin position="581"/>
        <end position="713"/>
    </location>
</feature>
<evidence type="ECO:0000256" key="1">
    <source>
        <dbReference type="ARBA" id="ARBA00001922"/>
    </source>
</evidence>
<keyword evidence="5" id="KW-0846">Cobalamin</keyword>
<proteinExistence type="inferred from homology"/>
<dbReference type="EMBL" id="DULP01000205">
    <property type="protein sequence ID" value="HHW35009.1"/>
    <property type="molecule type" value="Genomic_DNA"/>
</dbReference>
<evidence type="ECO:0000256" key="5">
    <source>
        <dbReference type="ARBA" id="ARBA00022628"/>
    </source>
</evidence>
<name>A0A832QXD1_9RHOB</name>
<dbReference type="CDD" id="cd03679">
    <property type="entry name" value="MM_CoA_mutase_alpha_like"/>
    <property type="match status" value="1"/>
</dbReference>
<dbReference type="Gene3D" id="3.20.20.240">
    <property type="entry name" value="Methylmalonyl-CoA mutase"/>
    <property type="match status" value="1"/>
</dbReference>
<dbReference type="PANTHER" id="PTHR48101">
    <property type="entry name" value="METHYLMALONYL-COA MUTASE, MITOCHONDRIAL-RELATED"/>
    <property type="match status" value="1"/>
</dbReference>
<dbReference type="CDD" id="cd02071">
    <property type="entry name" value="MM_CoA_mut_B12_BD"/>
    <property type="match status" value="1"/>
</dbReference>
<keyword evidence="8" id="KW-0170">Cobalt</keyword>
<keyword evidence="6" id="KW-0479">Metal-binding</keyword>
<evidence type="ECO:0000256" key="8">
    <source>
        <dbReference type="ARBA" id="ARBA00023285"/>
    </source>
</evidence>
<dbReference type="GO" id="GO:0046872">
    <property type="term" value="F:metal ion binding"/>
    <property type="evidence" value="ECO:0007669"/>
    <property type="project" value="UniProtKB-KW"/>
</dbReference>
<gene>
    <name evidence="11" type="primary">scpA</name>
    <name evidence="11" type="ORF">GXX24_12860</name>
</gene>
<comment type="caution">
    <text evidence="11">The sequence shown here is derived from an EMBL/GenBank/DDBJ whole genome shotgun (WGS) entry which is preliminary data.</text>
</comment>
<organism evidence="11 12">
    <name type="scientific">Paracoccus solventivorans</name>
    <dbReference type="NCBI Taxonomy" id="53463"/>
    <lineage>
        <taxon>Bacteria</taxon>
        <taxon>Pseudomonadati</taxon>
        <taxon>Pseudomonadota</taxon>
        <taxon>Alphaproteobacteria</taxon>
        <taxon>Rhodobacterales</taxon>
        <taxon>Paracoccaceae</taxon>
        <taxon>Paracoccus</taxon>
    </lineage>
</organism>
<dbReference type="SUPFAM" id="SSF52242">
    <property type="entry name" value="Cobalamin (vitamin B12)-binding domain"/>
    <property type="match status" value="1"/>
</dbReference>
<evidence type="ECO:0000256" key="2">
    <source>
        <dbReference type="ARBA" id="ARBA00005146"/>
    </source>
</evidence>
<comment type="pathway">
    <text evidence="2">Metabolic intermediate metabolism; propanoyl-CoA degradation; succinyl-CoA from propanoyl-CoA: step 3/3.</text>
</comment>
<dbReference type="RefSeq" id="WP_303730996.1">
    <property type="nucleotide sequence ID" value="NZ_DULP01000205.1"/>
</dbReference>
<dbReference type="SUPFAM" id="SSF51703">
    <property type="entry name" value="Cobalamin (vitamin B12)-dependent enzymes"/>
    <property type="match status" value="1"/>
</dbReference>
<dbReference type="GO" id="GO:0031419">
    <property type="term" value="F:cobalamin binding"/>
    <property type="evidence" value="ECO:0007669"/>
    <property type="project" value="UniProtKB-KW"/>
</dbReference>
<dbReference type="PANTHER" id="PTHR48101:SF4">
    <property type="entry name" value="METHYLMALONYL-COA MUTASE, MITOCHONDRIAL"/>
    <property type="match status" value="1"/>
</dbReference>
<dbReference type="NCBIfam" id="TIGR00641">
    <property type="entry name" value="acid_CoA_mut_N"/>
    <property type="match status" value="1"/>
</dbReference>
<dbReference type="InterPro" id="IPR016176">
    <property type="entry name" value="Cbl-dep_enz_cat"/>
</dbReference>
<dbReference type="GO" id="GO:0005737">
    <property type="term" value="C:cytoplasm"/>
    <property type="evidence" value="ECO:0007669"/>
    <property type="project" value="TreeGrafter"/>
</dbReference>
<evidence type="ECO:0000256" key="6">
    <source>
        <dbReference type="ARBA" id="ARBA00022723"/>
    </source>
</evidence>
<reference evidence="11 12" key="1">
    <citation type="journal article" date="2020" name="Biotechnol. Biofuels">
        <title>New insights from the biogas microbiome by comprehensive genome-resolved metagenomics of nearly 1600 species originating from multiple anaerobic digesters.</title>
        <authorList>
            <person name="Campanaro S."/>
            <person name="Treu L."/>
            <person name="Rodriguez-R L.M."/>
            <person name="Kovalovszki A."/>
            <person name="Ziels R.M."/>
            <person name="Maus I."/>
            <person name="Zhu X."/>
            <person name="Kougias P.G."/>
            <person name="Basile A."/>
            <person name="Luo G."/>
            <person name="Schluter A."/>
            <person name="Konstantinidis K.T."/>
            <person name="Angelidaki I."/>
        </authorList>
    </citation>
    <scope>NUCLEOTIDE SEQUENCE [LARGE SCALE GENOMIC DNA]</scope>
    <source>
        <strain evidence="11">AS04akNAM_125</strain>
    </source>
</reference>
<dbReference type="GO" id="GO:0019678">
    <property type="term" value="P:propionate metabolic process, methylmalonyl pathway"/>
    <property type="evidence" value="ECO:0007669"/>
    <property type="project" value="TreeGrafter"/>
</dbReference>
<dbReference type="InterPro" id="IPR006099">
    <property type="entry name" value="MeMalonylCoA_mutase_a/b_cat"/>
</dbReference>
<dbReference type="InterPro" id="IPR006158">
    <property type="entry name" value="Cobalamin-bd"/>
</dbReference>
<dbReference type="FunFam" id="3.20.20.240:FF:000001">
    <property type="entry name" value="Probable methylmalonyl-coa mutase"/>
    <property type="match status" value="1"/>
</dbReference>
<sequence length="713" mass="77247">MTSTPELDQWRALASKELKGADPDSLNWDTLEGITVKPLYTEADTAGLDHMGSLPGLAPFTRGPRATMYAGRPWTIRQYAGFSTAEESNAFYRRNLAAGQQGVSVAFDLATHRGYDSDHPRVEGDVGKAGVAIDSVEDMKILFDGIPLDKVSVSMTMNGAVIPILANFIVAGEEQGHPRAALSGTIQNDILKEFMVRNTYIYPPEPSMRIIADIIGYTSREMPRFNSISISGYHMQEAGANLVQELAYTLADGREYVRAAMAAGMDVDEFAGRLSFFFAIGMNFFMEIAKLRAARLLWHRIMTDFGAKKQSSLMLRTHCQTSGVSLTELDPYNNVIRTAYEAMSAALGGTQSLHTNALDEAIALPTDFSARIARNTQLILQEETGITHVVDPLAGSYYVESLTAELADKAWAIIEEVEAMGGMTKAVATGQPKLRIEETAARRQAMIDRGEEVIVGVNKYRKDKEDPIDILDIDNMAVRAAQIARLERIRASRDQAACDAALAEITRRAAEGGNLLEAAVEAARARATVGEISMAMEKEFGRHRAEVRTLAGVYGAAYEGDEGFARIQKDVEAFAETEGRRPRMLVVKMGQDGHDRGAKVIATAFADIGFDVDVGPLFQTPEEAAQDAVDNDVHIVGISSQAAGHKTLAPKLIEALRAQGAGDIIVICGGVIPQQDYEFLRNAGVAAIFGPGTNIPAAAREILDIVKAKRAAA</sequence>
<dbReference type="NCBIfam" id="TIGR00640">
    <property type="entry name" value="acid_CoA_mut_C"/>
    <property type="match status" value="1"/>
</dbReference>
<dbReference type="FunFam" id="3.40.50.280:FF:000002">
    <property type="entry name" value="Methylmalonyl-CoA mutase, mitochondrial"/>
    <property type="match status" value="1"/>
</dbReference>
<comment type="similarity">
    <text evidence="3">Belongs to the methylmalonyl-CoA mutase family.</text>
</comment>
<dbReference type="InterPro" id="IPR006098">
    <property type="entry name" value="MMCoA_mutase_a_cat"/>
</dbReference>
<evidence type="ECO:0000256" key="4">
    <source>
        <dbReference type="ARBA" id="ARBA00012398"/>
    </source>
</evidence>
<protein>
    <recommendedName>
        <fullName evidence="9">Methylmalonyl-CoA mutase</fullName>
        <ecNumber evidence="4">5.4.99.2</ecNumber>
    </recommendedName>
</protein>
<dbReference type="InterPro" id="IPR006159">
    <property type="entry name" value="Acid_CoA_mut_C"/>
</dbReference>
<dbReference type="AlphaFoldDB" id="A0A832QXD1"/>
<dbReference type="GO" id="GO:0004494">
    <property type="term" value="F:methylmalonyl-CoA mutase activity"/>
    <property type="evidence" value="ECO:0007669"/>
    <property type="project" value="UniProtKB-EC"/>
</dbReference>
<dbReference type="Proteomes" id="UP000580830">
    <property type="component" value="Unassembled WGS sequence"/>
</dbReference>
<evidence type="ECO:0000256" key="3">
    <source>
        <dbReference type="ARBA" id="ARBA00008465"/>
    </source>
</evidence>